<sequence>MSTDLNTRHEAGHAAHTPVPAQWSIPCRAGRSCAPGGASMTTPGREWADYAIPAPRAATG</sequence>
<dbReference type="Proteomes" id="UP001597114">
    <property type="component" value="Unassembled WGS sequence"/>
</dbReference>
<evidence type="ECO:0000256" key="1">
    <source>
        <dbReference type="SAM" id="MobiDB-lite"/>
    </source>
</evidence>
<keyword evidence="3" id="KW-1185">Reference proteome</keyword>
<proteinExistence type="predicted"/>
<dbReference type="RefSeq" id="WP_344717490.1">
    <property type="nucleotide sequence ID" value="NZ_BAAAUS010000001.1"/>
</dbReference>
<protein>
    <submittedName>
        <fullName evidence="2">Uncharacterized protein</fullName>
    </submittedName>
</protein>
<comment type="caution">
    <text evidence="2">The sequence shown here is derived from an EMBL/GenBank/DDBJ whole genome shotgun (WGS) entry which is preliminary data.</text>
</comment>
<organism evidence="2 3">
    <name type="scientific">Pseudonocardia yunnanensis</name>
    <dbReference type="NCBI Taxonomy" id="58107"/>
    <lineage>
        <taxon>Bacteria</taxon>
        <taxon>Bacillati</taxon>
        <taxon>Actinomycetota</taxon>
        <taxon>Actinomycetes</taxon>
        <taxon>Pseudonocardiales</taxon>
        <taxon>Pseudonocardiaceae</taxon>
        <taxon>Pseudonocardia</taxon>
    </lineage>
</organism>
<feature type="region of interest" description="Disordered" evidence="1">
    <location>
        <begin position="34"/>
        <end position="60"/>
    </location>
</feature>
<name>A0ABW4FCT7_9PSEU</name>
<feature type="region of interest" description="Disordered" evidence="1">
    <location>
        <begin position="1"/>
        <end position="22"/>
    </location>
</feature>
<feature type="compositionally biased region" description="Basic and acidic residues" evidence="1">
    <location>
        <begin position="1"/>
        <end position="13"/>
    </location>
</feature>
<gene>
    <name evidence="2" type="ORF">ACFSJD_43315</name>
</gene>
<reference evidence="3" key="1">
    <citation type="journal article" date="2019" name="Int. J. Syst. Evol. Microbiol.">
        <title>The Global Catalogue of Microorganisms (GCM) 10K type strain sequencing project: providing services to taxonomists for standard genome sequencing and annotation.</title>
        <authorList>
            <consortium name="The Broad Institute Genomics Platform"/>
            <consortium name="The Broad Institute Genome Sequencing Center for Infectious Disease"/>
            <person name="Wu L."/>
            <person name="Ma J."/>
        </authorList>
    </citation>
    <scope>NUCLEOTIDE SEQUENCE [LARGE SCALE GENOMIC DNA]</scope>
    <source>
        <strain evidence="3">CCM 7043</strain>
    </source>
</reference>
<evidence type="ECO:0000313" key="3">
    <source>
        <dbReference type="Proteomes" id="UP001597114"/>
    </source>
</evidence>
<dbReference type="EMBL" id="JBHUCO010000082">
    <property type="protein sequence ID" value="MFD1524379.1"/>
    <property type="molecule type" value="Genomic_DNA"/>
</dbReference>
<evidence type="ECO:0000313" key="2">
    <source>
        <dbReference type="EMBL" id="MFD1524379.1"/>
    </source>
</evidence>
<accession>A0ABW4FCT7</accession>